<keyword evidence="2" id="KW-0378">Hydrolase</keyword>
<evidence type="ECO:0000256" key="1">
    <source>
        <dbReference type="SAM" id="MobiDB-lite"/>
    </source>
</evidence>
<organism evidence="2 3">
    <name type="scientific">Bifidobacterium pseudocatenulatum</name>
    <dbReference type="NCBI Taxonomy" id="28026"/>
    <lineage>
        <taxon>Bacteria</taxon>
        <taxon>Bacillati</taxon>
        <taxon>Actinomycetota</taxon>
        <taxon>Actinomycetes</taxon>
        <taxon>Bifidobacteriales</taxon>
        <taxon>Bifidobacteriaceae</taxon>
        <taxon>Bifidobacterium</taxon>
    </lineage>
</organism>
<comment type="caution">
    <text evidence="2">The sequence shown here is derived from an EMBL/GenBank/DDBJ whole genome shotgun (WGS) entry which is preliminary data.</text>
</comment>
<feature type="region of interest" description="Disordered" evidence="1">
    <location>
        <begin position="1"/>
        <end position="21"/>
    </location>
</feature>
<dbReference type="InterPro" id="IPR036514">
    <property type="entry name" value="SGNH_hydro_sf"/>
</dbReference>
<protein>
    <submittedName>
        <fullName evidence="2">SGNH/GDSL hydrolase family protein</fullName>
    </submittedName>
</protein>
<sequence>MADTTRAKFNPADMPTTPRHGIKYPGANDLVRFASQQFQAMAESIDDNIDQLPDQITATLTDATRRAEAAATKAEQAAANAGGMADGAVAGFVNKTDSATRQALDLHYVKVFESPHIVTIGDSYASPTDGRSWAVQLANLLNATLHNYAIAGTGYLTTDATKNYQAQADKAVADKSYDHNRVQYVIVGGSRNDIGDYTAHQTAMARIYETTATSFPNARIIFVPMLWDWKPVGGYWRSNASAIMSGVMSQARAEAIPYAWTWLLGMPERFSGTDIHPDETGSLIIARYIKSYLDGRYTGRYVSQVVKAPNNTGLWALSITASGGTISYSLGVADKVAISNVQSFHIPLWAAASNDMTNDGYPGWSTAITNSGNQAALFHVDTISTQDAGQNPTASAGIQPFTVSSGQAPAGRMGLSFTRAW</sequence>
<dbReference type="SUPFAM" id="SSF52266">
    <property type="entry name" value="SGNH hydrolase"/>
    <property type="match status" value="1"/>
</dbReference>
<dbReference type="AlphaFoldDB" id="A0AAQ0RVT1"/>
<evidence type="ECO:0000313" key="3">
    <source>
        <dbReference type="Proteomes" id="UP000285613"/>
    </source>
</evidence>
<evidence type="ECO:0000313" key="2">
    <source>
        <dbReference type="EMBL" id="RHL96177.1"/>
    </source>
</evidence>
<gene>
    <name evidence="2" type="ORF">DWZ91_04475</name>
</gene>
<name>A0AAQ0RVT1_BIFPS</name>
<reference evidence="2 3" key="1">
    <citation type="submission" date="2018-08" db="EMBL/GenBank/DDBJ databases">
        <title>A genome reference for cultivated species of the human gut microbiota.</title>
        <authorList>
            <person name="Zou Y."/>
            <person name="Xue W."/>
            <person name="Luo G."/>
        </authorList>
    </citation>
    <scope>NUCLEOTIDE SEQUENCE [LARGE SCALE GENOMIC DNA]</scope>
    <source>
        <strain evidence="2 3">AF36-12AT</strain>
    </source>
</reference>
<accession>A0AAQ0RVT1</accession>
<dbReference type="Proteomes" id="UP000285613">
    <property type="component" value="Unassembled WGS sequence"/>
</dbReference>
<dbReference type="EMBL" id="QRPH01000003">
    <property type="protein sequence ID" value="RHL96177.1"/>
    <property type="molecule type" value="Genomic_DNA"/>
</dbReference>
<dbReference type="Gene3D" id="3.40.50.1110">
    <property type="entry name" value="SGNH hydrolase"/>
    <property type="match status" value="1"/>
</dbReference>
<proteinExistence type="predicted"/>
<dbReference type="GO" id="GO:0016787">
    <property type="term" value="F:hydrolase activity"/>
    <property type="evidence" value="ECO:0007669"/>
    <property type="project" value="UniProtKB-KW"/>
</dbReference>
<dbReference type="RefSeq" id="WP_118376284.1">
    <property type="nucleotide sequence ID" value="NZ_QRPH01000003.1"/>
</dbReference>
<dbReference type="CDD" id="cd00229">
    <property type="entry name" value="SGNH_hydrolase"/>
    <property type="match status" value="1"/>
</dbReference>